<dbReference type="InterPro" id="IPR036852">
    <property type="entry name" value="Peptidase_S8/S53_dom_sf"/>
</dbReference>
<gene>
    <name evidence="12" type="ORF">Sradi_5126900</name>
</gene>
<dbReference type="GO" id="GO:0006508">
    <property type="term" value="P:proteolysis"/>
    <property type="evidence" value="ECO:0007669"/>
    <property type="project" value="UniProtKB-KW"/>
</dbReference>
<keyword evidence="5 7" id="KW-0720">Serine protease</keyword>
<dbReference type="InterPro" id="IPR010259">
    <property type="entry name" value="S8pro/Inhibitor_I9"/>
</dbReference>
<feature type="signal peptide" evidence="8">
    <location>
        <begin position="1"/>
        <end position="19"/>
    </location>
</feature>
<feature type="domain" description="Peptidase S8/S53" evidence="9">
    <location>
        <begin position="133"/>
        <end position="581"/>
    </location>
</feature>
<keyword evidence="2 7" id="KW-0645">Protease</keyword>
<evidence type="ECO:0000256" key="8">
    <source>
        <dbReference type="SAM" id="SignalP"/>
    </source>
</evidence>
<feature type="active site" description="Charge relay system" evidence="6 7">
    <location>
        <position position="142"/>
    </location>
</feature>
<dbReference type="EMBL" id="JACGWJ010000023">
    <property type="protein sequence ID" value="KAL0325576.1"/>
    <property type="molecule type" value="Genomic_DNA"/>
</dbReference>
<protein>
    <submittedName>
        <fullName evidence="12">Subtilisin-like protease SBT3</fullName>
    </submittedName>
</protein>
<evidence type="ECO:0000256" key="6">
    <source>
        <dbReference type="PIRSR" id="PIRSR615500-1"/>
    </source>
</evidence>
<dbReference type="Gene3D" id="3.50.30.30">
    <property type="match status" value="1"/>
</dbReference>
<evidence type="ECO:0000256" key="4">
    <source>
        <dbReference type="ARBA" id="ARBA00022801"/>
    </source>
</evidence>
<dbReference type="PRINTS" id="PR00723">
    <property type="entry name" value="SUBTILISIN"/>
</dbReference>
<comment type="similarity">
    <text evidence="1 7">Belongs to the peptidase S8 family.</text>
</comment>
<accession>A0AAW2M341</accession>
<dbReference type="InterPro" id="IPR022398">
    <property type="entry name" value="Peptidase_S8_His-AS"/>
</dbReference>
<feature type="chain" id="PRO_5043688408" evidence="8">
    <location>
        <begin position="20"/>
        <end position="754"/>
    </location>
</feature>
<proteinExistence type="inferred from homology"/>
<keyword evidence="3 8" id="KW-0732">Signal</keyword>
<feature type="domain" description="Inhibitor I9" evidence="10">
    <location>
        <begin position="30"/>
        <end position="109"/>
    </location>
</feature>
<evidence type="ECO:0000256" key="5">
    <source>
        <dbReference type="ARBA" id="ARBA00022825"/>
    </source>
</evidence>
<organism evidence="12">
    <name type="scientific">Sesamum radiatum</name>
    <name type="common">Black benniseed</name>
    <dbReference type="NCBI Taxonomy" id="300843"/>
    <lineage>
        <taxon>Eukaryota</taxon>
        <taxon>Viridiplantae</taxon>
        <taxon>Streptophyta</taxon>
        <taxon>Embryophyta</taxon>
        <taxon>Tracheophyta</taxon>
        <taxon>Spermatophyta</taxon>
        <taxon>Magnoliopsida</taxon>
        <taxon>eudicotyledons</taxon>
        <taxon>Gunneridae</taxon>
        <taxon>Pentapetalae</taxon>
        <taxon>asterids</taxon>
        <taxon>lamiids</taxon>
        <taxon>Lamiales</taxon>
        <taxon>Pedaliaceae</taxon>
        <taxon>Sesamum</taxon>
    </lineage>
</organism>
<reference evidence="12" key="2">
    <citation type="journal article" date="2024" name="Plant">
        <title>Genomic evolution and insights into agronomic trait innovations of Sesamum species.</title>
        <authorList>
            <person name="Miao H."/>
            <person name="Wang L."/>
            <person name="Qu L."/>
            <person name="Liu H."/>
            <person name="Sun Y."/>
            <person name="Le M."/>
            <person name="Wang Q."/>
            <person name="Wei S."/>
            <person name="Zheng Y."/>
            <person name="Lin W."/>
            <person name="Duan Y."/>
            <person name="Cao H."/>
            <person name="Xiong S."/>
            <person name="Wang X."/>
            <person name="Wei L."/>
            <person name="Li C."/>
            <person name="Ma Q."/>
            <person name="Ju M."/>
            <person name="Zhao R."/>
            <person name="Li G."/>
            <person name="Mu C."/>
            <person name="Tian Q."/>
            <person name="Mei H."/>
            <person name="Zhang T."/>
            <person name="Gao T."/>
            <person name="Zhang H."/>
        </authorList>
    </citation>
    <scope>NUCLEOTIDE SEQUENCE</scope>
    <source>
        <strain evidence="12">G02</strain>
    </source>
</reference>
<evidence type="ECO:0000259" key="9">
    <source>
        <dbReference type="Pfam" id="PF00082"/>
    </source>
</evidence>
<dbReference type="CDD" id="cd02120">
    <property type="entry name" value="PA_subtilisin_like"/>
    <property type="match status" value="1"/>
</dbReference>
<dbReference type="PROSITE" id="PS00138">
    <property type="entry name" value="SUBTILASE_SER"/>
    <property type="match status" value="1"/>
</dbReference>
<dbReference type="Pfam" id="PF17766">
    <property type="entry name" value="fn3_6"/>
    <property type="match status" value="1"/>
</dbReference>
<dbReference type="Pfam" id="PF05922">
    <property type="entry name" value="Inhibitor_I9"/>
    <property type="match status" value="1"/>
</dbReference>
<dbReference type="InterPro" id="IPR041469">
    <property type="entry name" value="Subtilisin-like_FN3"/>
</dbReference>
<evidence type="ECO:0000256" key="7">
    <source>
        <dbReference type="PROSITE-ProRule" id="PRU01240"/>
    </source>
</evidence>
<dbReference type="InterPro" id="IPR037045">
    <property type="entry name" value="S8pro/Inhibitor_I9_sf"/>
</dbReference>
<dbReference type="Gene3D" id="3.30.70.80">
    <property type="entry name" value="Peptidase S8 propeptide/proteinase inhibitor I9"/>
    <property type="match status" value="1"/>
</dbReference>
<dbReference type="Gene3D" id="3.40.50.200">
    <property type="entry name" value="Peptidase S8/S53 domain"/>
    <property type="match status" value="1"/>
</dbReference>
<dbReference type="Gene3D" id="2.60.40.2310">
    <property type="match status" value="1"/>
</dbReference>
<evidence type="ECO:0000259" key="10">
    <source>
        <dbReference type="Pfam" id="PF05922"/>
    </source>
</evidence>
<dbReference type="GO" id="GO:0004252">
    <property type="term" value="F:serine-type endopeptidase activity"/>
    <property type="evidence" value="ECO:0007669"/>
    <property type="project" value="UniProtKB-UniRule"/>
</dbReference>
<dbReference type="PANTHER" id="PTHR10795">
    <property type="entry name" value="PROPROTEIN CONVERTASE SUBTILISIN/KEXIN"/>
    <property type="match status" value="1"/>
</dbReference>
<dbReference type="InterPro" id="IPR023828">
    <property type="entry name" value="Peptidase_S8_Ser-AS"/>
</dbReference>
<evidence type="ECO:0000259" key="11">
    <source>
        <dbReference type="Pfam" id="PF17766"/>
    </source>
</evidence>
<feature type="active site" description="Charge relay system" evidence="6 7">
    <location>
        <position position="214"/>
    </location>
</feature>
<evidence type="ECO:0000256" key="2">
    <source>
        <dbReference type="ARBA" id="ARBA00022670"/>
    </source>
</evidence>
<evidence type="ECO:0000256" key="3">
    <source>
        <dbReference type="ARBA" id="ARBA00022729"/>
    </source>
</evidence>
<feature type="domain" description="Subtilisin-like protease fibronectin type-III" evidence="11">
    <location>
        <begin position="646"/>
        <end position="745"/>
    </location>
</feature>
<sequence length="754" mass="81198">MAHHHCTVNFFVLFLTITAQFTISVSQIETYIVHMDPEALPKPFSSPQSYYSSLLMSISEVANSEASEPIYTYTNAIHGFSVRLSPSELGRIKRARGYLFSIKDSQLQLLTTHSSDFLGLNSMSGAWPASDFGRDVIIGVVDSGIWPESKSFNDEGMNDIPRRWKGGCFGGANFSTSFCNRKLIGVRFFNKGVKAATPKSSVKFMNSARDILGHGTHVSSTAAGNFVHGVSYFGYASGTARGMAPRSRLAIYKVVSGKHEGLYYSDVVAAIDSAISDGVDILSLSIASSGALYEDPLSIATFSATSKGVLVSQGAGNRGPSLNTIPSGAPWVLVAGASTIDREFTGAIILGDGVFITGSSFYTLNPIPAHLPIVYTHACGGQKQHKAIGKIVLCEVDHDQLEDSALVLAEVFEGTGVAGAVIILNQSDLPDDEIGFPAIFVRSANGNVILDYINSTQEPTATLMFQETCHGRKPAPKLAPYSSRGPSQSYPLILKPDVIAPGDSILASWQEETPVSPIITGNIISSFNVESGTSMAAPHVAGVAALLKGVHPDWSPAAIRSAMMTTADVLDNLLNPIQEWGYNQAATPLGIGAGHINPNKALDPGLIYDADRDDYVNFLCALNLTDRHMRAITRSPYSCSNPSIHLNYPSFITFFSGNGTKTVEFQRTLTNVGSQKSSYLVNLESIQGFKVRVVPERLVFRHKHQKQGYTLKIEGPCLKQGTVLHGFITWVEIGGHHVVRSPIVVASLMQDTTR</sequence>
<dbReference type="AlphaFoldDB" id="A0AAW2M341"/>
<name>A0AAW2M341_SESRA</name>
<evidence type="ECO:0000256" key="1">
    <source>
        <dbReference type="ARBA" id="ARBA00011073"/>
    </source>
</evidence>
<dbReference type="PROSITE" id="PS00137">
    <property type="entry name" value="SUBTILASE_HIS"/>
    <property type="match status" value="1"/>
</dbReference>
<dbReference type="InterPro" id="IPR015500">
    <property type="entry name" value="Peptidase_S8_subtilisin-rel"/>
</dbReference>
<dbReference type="InterPro" id="IPR045051">
    <property type="entry name" value="SBT"/>
</dbReference>
<dbReference type="CDD" id="cd04852">
    <property type="entry name" value="Peptidases_S8_3"/>
    <property type="match status" value="1"/>
</dbReference>
<dbReference type="Pfam" id="PF00082">
    <property type="entry name" value="Peptidase_S8"/>
    <property type="match status" value="1"/>
</dbReference>
<dbReference type="SUPFAM" id="SSF52743">
    <property type="entry name" value="Subtilisin-like"/>
    <property type="match status" value="1"/>
</dbReference>
<keyword evidence="4 7" id="KW-0378">Hydrolase</keyword>
<dbReference type="FunFam" id="3.40.50.200:FF:000006">
    <property type="entry name" value="Subtilisin-like protease SBT1.5"/>
    <property type="match status" value="1"/>
</dbReference>
<dbReference type="InterPro" id="IPR034197">
    <property type="entry name" value="Peptidases_S8_3"/>
</dbReference>
<dbReference type="InterPro" id="IPR000209">
    <property type="entry name" value="Peptidase_S8/S53_dom"/>
</dbReference>
<reference evidence="12" key="1">
    <citation type="submission" date="2020-06" db="EMBL/GenBank/DDBJ databases">
        <authorList>
            <person name="Li T."/>
            <person name="Hu X."/>
            <person name="Zhang T."/>
            <person name="Song X."/>
            <person name="Zhang H."/>
            <person name="Dai N."/>
            <person name="Sheng W."/>
            <person name="Hou X."/>
            <person name="Wei L."/>
        </authorList>
    </citation>
    <scope>NUCLEOTIDE SEQUENCE</scope>
    <source>
        <strain evidence="12">G02</strain>
        <tissue evidence="12">Leaf</tissue>
    </source>
</reference>
<comment type="caution">
    <text evidence="12">The sequence shown here is derived from an EMBL/GenBank/DDBJ whole genome shotgun (WGS) entry which is preliminary data.</text>
</comment>
<feature type="active site" description="Charge relay system" evidence="6 7">
    <location>
        <position position="534"/>
    </location>
</feature>
<evidence type="ECO:0000313" key="12">
    <source>
        <dbReference type="EMBL" id="KAL0325576.1"/>
    </source>
</evidence>
<dbReference type="PROSITE" id="PS51892">
    <property type="entry name" value="SUBTILASE"/>
    <property type="match status" value="1"/>
</dbReference>